<keyword evidence="3" id="KW-0813">Transport</keyword>
<dbReference type="PANTHER" id="PTHR14233">
    <property type="entry name" value="DUF914-RELATED"/>
    <property type="match status" value="1"/>
</dbReference>
<keyword evidence="4 8" id="KW-0812">Transmembrane</keyword>
<evidence type="ECO:0000256" key="2">
    <source>
        <dbReference type="ARBA" id="ARBA00007863"/>
    </source>
</evidence>
<dbReference type="GO" id="GO:0016020">
    <property type="term" value="C:membrane"/>
    <property type="evidence" value="ECO:0007669"/>
    <property type="project" value="UniProtKB-SubCell"/>
</dbReference>
<name>G5BBJ5_HETGA</name>
<evidence type="ECO:0000256" key="3">
    <source>
        <dbReference type="ARBA" id="ARBA00022448"/>
    </source>
</evidence>
<keyword evidence="5 8" id="KW-1133">Transmembrane helix</keyword>
<evidence type="ECO:0000256" key="5">
    <source>
        <dbReference type="ARBA" id="ARBA00022989"/>
    </source>
</evidence>
<sequence length="578" mass="63659">MSLLSACDTREGVPCLEAFSCVRAVCCDSITSSQLLAPQEPDGSPSREPASKTPLRFRSWIKPLIDLSTVAGFSDLPKQLKGKLRHISYTLQYIRKVQLSAPCSGIVKRDSRAAAGSNGQPGLREGGGRDCVLAAGEMLISVALGQVLSLLICGIGLTSKYLSEDFHANTPVFQSFLNYILLFLVYTTTLAVRQGEENLLAILRRRWWKYMILGLIDLEANYLVVKAYQYTTLTSIQLLDCFVIPVVILLSWFFLLVRYKAVHFLGIVVCILGMGCMVGADVLVGRHQGAGENKLVGDLLVLGGATLYGISNVWEEHVVRTLGRVEFLGMVGLFGAFFSGIQLAIMEHRELLKVPWDWQIGLLYVSFSACMFGLYSFMPVVIKRTSATAVNLSLLTADLYSLFCGLFLFHYKKTAAHLQKGFTSNPAAHGVVLFQSLYRVGRQPWVATSLLHDCADVRCCSRDTKAWFHGAERLACGRLCIVTVGPAEDKGSARCWVLVPEGDRFSGLYLLSFFTILIGLVLYSSTSTYIAQDPRVYKQFRNPAGPVVDLPATAQVEPSVTYTSLGQETEEEPHVRVA</sequence>
<comment type="function">
    <text evidence="7">Putative solute transporter.</text>
</comment>
<feature type="transmembrane region" description="Helical" evidence="8">
    <location>
        <begin position="358"/>
        <end position="377"/>
    </location>
</feature>
<evidence type="ECO:0000256" key="7">
    <source>
        <dbReference type="ARBA" id="ARBA00037727"/>
    </source>
</evidence>
<evidence type="ECO:0000313" key="10">
    <source>
        <dbReference type="Proteomes" id="UP000006813"/>
    </source>
</evidence>
<dbReference type="STRING" id="10181.G5BBJ5"/>
<feature type="transmembrane region" description="Helical" evidence="8">
    <location>
        <begin position="138"/>
        <end position="157"/>
    </location>
</feature>
<dbReference type="GO" id="GO:0022857">
    <property type="term" value="F:transmembrane transporter activity"/>
    <property type="evidence" value="ECO:0007669"/>
    <property type="project" value="InterPro"/>
</dbReference>
<protein>
    <submittedName>
        <fullName evidence="9">Solute carrier family 35 member F1</fullName>
    </submittedName>
</protein>
<dbReference type="AlphaFoldDB" id="G5BBJ5"/>
<feature type="transmembrane region" description="Helical" evidence="8">
    <location>
        <begin position="207"/>
        <end position="224"/>
    </location>
</feature>
<evidence type="ECO:0000256" key="8">
    <source>
        <dbReference type="SAM" id="Phobius"/>
    </source>
</evidence>
<feature type="transmembrane region" description="Helical" evidence="8">
    <location>
        <begin position="177"/>
        <end position="195"/>
    </location>
</feature>
<dbReference type="InterPro" id="IPR009262">
    <property type="entry name" value="SLC35_F1/F2/F6"/>
</dbReference>
<dbReference type="Pfam" id="PF06027">
    <property type="entry name" value="SLC35F"/>
    <property type="match status" value="1"/>
</dbReference>
<keyword evidence="6 8" id="KW-0472">Membrane</keyword>
<dbReference type="FunCoup" id="G5BBJ5">
    <property type="interactions" value="43"/>
</dbReference>
<proteinExistence type="inferred from homology"/>
<feature type="transmembrane region" description="Helical" evidence="8">
    <location>
        <begin position="327"/>
        <end position="346"/>
    </location>
</feature>
<dbReference type="InterPro" id="IPR037185">
    <property type="entry name" value="EmrE-like"/>
</dbReference>
<evidence type="ECO:0000256" key="4">
    <source>
        <dbReference type="ARBA" id="ARBA00022692"/>
    </source>
</evidence>
<dbReference type="InParanoid" id="G5BBJ5"/>
<evidence type="ECO:0000256" key="1">
    <source>
        <dbReference type="ARBA" id="ARBA00004141"/>
    </source>
</evidence>
<dbReference type="PANTHER" id="PTHR14233:SF10">
    <property type="entry name" value="SOLUTE CARRIER FAMILY 35 MEMBER F1"/>
    <property type="match status" value="1"/>
</dbReference>
<feature type="transmembrane region" description="Helical" evidence="8">
    <location>
        <begin position="295"/>
        <end position="315"/>
    </location>
</feature>
<evidence type="ECO:0000256" key="6">
    <source>
        <dbReference type="ARBA" id="ARBA00023136"/>
    </source>
</evidence>
<gene>
    <name evidence="9" type="ORF">GW7_08764</name>
</gene>
<dbReference type="SUPFAM" id="SSF103481">
    <property type="entry name" value="Multidrug resistance efflux transporter EmrE"/>
    <property type="match status" value="1"/>
</dbReference>
<dbReference type="EMBL" id="JH169418">
    <property type="protein sequence ID" value="EHB06656.1"/>
    <property type="molecule type" value="Genomic_DNA"/>
</dbReference>
<organism evidence="9 10">
    <name type="scientific">Heterocephalus glaber</name>
    <name type="common">Naked mole rat</name>
    <dbReference type="NCBI Taxonomy" id="10181"/>
    <lineage>
        <taxon>Eukaryota</taxon>
        <taxon>Metazoa</taxon>
        <taxon>Chordata</taxon>
        <taxon>Craniata</taxon>
        <taxon>Vertebrata</taxon>
        <taxon>Euteleostomi</taxon>
        <taxon>Mammalia</taxon>
        <taxon>Eutheria</taxon>
        <taxon>Euarchontoglires</taxon>
        <taxon>Glires</taxon>
        <taxon>Rodentia</taxon>
        <taxon>Hystricomorpha</taxon>
        <taxon>Bathyergidae</taxon>
        <taxon>Heterocephalus</taxon>
    </lineage>
</organism>
<evidence type="ECO:0000313" key="9">
    <source>
        <dbReference type="EMBL" id="EHB06656.1"/>
    </source>
</evidence>
<accession>G5BBJ5</accession>
<comment type="subcellular location">
    <subcellularLocation>
        <location evidence="1">Membrane</location>
        <topology evidence="1">Multi-pass membrane protein</topology>
    </subcellularLocation>
</comment>
<feature type="transmembrane region" description="Helical" evidence="8">
    <location>
        <begin position="508"/>
        <end position="531"/>
    </location>
</feature>
<comment type="similarity">
    <text evidence="2">Belongs to the SLC35F solute transporter family.</text>
</comment>
<feature type="transmembrane region" description="Helical" evidence="8">
    <location>
        <begin position="236"/>
        <end position="257"/>
    </location>
</feature>
<feature type="transmembrane region" description="Helical" evidence="8">
    <location>
        <begin position="264"/>
        <end position="283"/>
    </location>
</feature>
<feature type="transmembrane region" description="Helical" evidence="8">
    <location>
        <begin position="389"/>
        <end position="411"/>
    </location>
</feature>
<dbReference type="eggNOG" id="KOG2766">
    <property type="taxonomic scope" value="Eukaryota"/>
</dbReference>
<dbReference type="InterPro" id="IPR052221">
    <property type="entry name" value="SLC35F_Transporter"/>
</dbReference>
<reference evidence="9 10" key="1">
    <citation type="journal article" date="2011" name="Nature">
        <title>Genome sequencing reveals insights into physiology and longevity of the naked mole rat.</title>
        <authorList>
            <person name="Kim E.B."/>
            <person name="Fang X."/>
            <person name="Fushan A.A."/>
            <person name="Huang Z."/>
            <person name="Lobanov A.V."/>
            <person name="Han L."/>
            <person name="Marino S.M."/>
            <person name="Sun X."/>
            <person name="Turanov A.A."/>
            <person name="Yang P."/>
            <person name="Yim S.H."/>
            <person name="Zhao X."/>
            <person name="Kasaikina M.V."/>
            <person name="Stoletzki N."/>
            <person name="Peng C."/>
            <person name="Polak P."/>
            <person name="Xiong Z."/>
            <person name="Kiezun A."/>
            <person name="Zhu Y."/>
            <person name="Chen Y."/>
            <person name="Kryukov G.V."/>
            <person name="Zhang Q."/>
            <person name="Peshkin L."/>
            <person name="Yang L."/>
            <person name="Bronson R.T."/>
            <person name="Buffenstein R."/>
            <person name="Wang B."/>
            <person name="Han C."/>
            <person name="Li Q."/>
            <person name="Chen L."/>
            <person name="Zhao W."/>
            <person name="Sunyaev S.R."/>
            <person name="Park T.J."/>
            <person name="Zhang G."/>
            <person name="Wang J."/>
            <person name="Gladyshev V.N."/>
        </authorList>
    </citation>
    <scope>NUCLEOTIDE SEQUENCE [LARGE SCALE GENOMIC DNA]</scope>
</reference>
<dbReference type="Proteomes" id="UP000006813">
    <property type="component" value="Unassembled WGS sequence"/>
</dbReference>